<dbReference type="PROSITE" id="PS51892">
    <property type="entry name" value="SUBTILASE"/>
    <property type="match status" value="1"/>
</dbReference>
<feature type="signal peptide" evidence="7">
    <location>
        <begin position="1"/>
        <end position="26"/>
    </location>
</feature>
<accession>A0ABQ9FGD4</accession>
<feature type="chain" id="PRO_5045199843" description="P/Homo B domain-containing protein" evidence="7">
    <location>
        <begin position="27"/>
        <end position="546"/>
    </location>
</feature>
<evidence type="ECO:0000256" key="2">
    <source>
        <dbReference type="ARBA" id="ARBA00022729"/>
    </source>
</evidence>
<organism evidence="9 10">
    <name type="scientific">Tegillarca granosa</name>
    <name type="common">Malaysian cockle</name>
    <name type="synonym">Anadara granosa</name>
    <dbReference type="NCBI Taxonomy" id="220873"/>
    <lineage>
        <taxon>Eukaryota</taxon>
        <taxon>Metazoa</taxon>
        <taxon>Spiralia</taxon>
        <taxon>Lophotrochozoa</taxon>
        <taxon>Mollusca</taxon>
        <taxon>Bivalvia</taxon>
        <taxon>Autobranchia</taxon>
        <taxon>Pteriomorphia</taxon>
        <taxon>Arcoida</taxon>
        <taxon>Arcoidea</taxon>
        <taxon>Arcidae</taxon>
        <taxon>Tegillarca</taxon>
    </lineage>
</organism>
<dbReference type="SUPFAM" id="SSF52743">
    <property type="entry name" value="Subtilisin-like"/>
    <property type="match status" value="1"/>
</dbReference>
<reference evidence="9 10" key="1">
    <citation type="submission" date="2022-12" db="EMBL/GenBank/DDBJ databases">
        <title>Chromosome-level genome of Tegillarca granosa.</title>
        <authorList>
            <person name="Kim J."/>
        </authorList>
    </citation>
    <scope>NUCLEOTIDE SEQUENCE [LARGE SCALE GENOMIC DNA]</scope>
    <source>
        <strain evidence="9">Teg-2019</strain>
        <tissue evidence="9">Adductor muscle</tissue>
    </source>
</reference>
<dbReference type="PROSITE" id="PS00136">
    <property type="entry name" value="SUBTILASE_ASP"/>
    <property type="match status" value="1"/>
</dbReference>
<dbReference type="PANTHER" id="PTHR42884">
    <property type="entry name" value="PROPROTEIN CONVERTASE SUBTILISIN/KEXIN-RELATED"/>
    <property type="match status" value="1"/>
</dbReference>
<evidence type="ECO:0000256" key="7">
    <source>
        <dbReference type="SAM" id="SignalP"/>
    </source>
</evidence>
<evidence type="ECO:0000313" key="10">
    <source>
        <dbReference type="Proteomes" id="UP001217089"/>
    </source>
</evidence>
<dbReference type="PRINTS" id="PR00723">
    <property type="entry name" value="SUBTILISIN"/>
</dbReference>
<dbReference type="PROSITE" id="PS00137">
    <property type="entry name" value="SUBTILASE_HIS"/>
    <property type="match status" value="1"/>
</dbReference>
<keyword evidence="4" id="KW-0720">Serine protease</keyword>
<evidence type="ECO:0000256" key="1">
    <source>
        <dbReference type="ARBA" id="ARBA00022670"/>
    </source>
</evidence>
<proteinExistence type="inferred from homology"/>
<dbReference type="InterPro" id="IPR023827">
    <property type="entry name" value="Peptidase_S8_Asp-AS"/>
</dbReference>
<comment type="caution">
    <text evidence="9">The sequence shown here is derived from an EMBL/GenBank/DDBJ whole genome shotgun (WGS) entry which is preliminary data.</text>
</comment>
<sequence>MWQRTRKHVLMYQIITLLMITSKVSSNSPKRKALPFPAHIENYEDTLIWVIKVTGFNVSENELDIQNLLGSDGNRDDWQKFVFESEQEHLGKMDTGTDSAVIAREVASDLNLLYLGKVAYFKYLFMVGYKLDLERFHAKNKNDIHFTELHQIHKRSLVRSMFGEIGQEVEGALDGNDHVVFYSRQRIISRQKRSLYFSDPFYSRQWHLHNYKTVHMDINVTGLWERNINGTGVTVAVVDDGLEWNNEDLYDNYNPSGSWDLNSDDSDPMPNGNTASNHHGTRCAGEIAAVPNKVCSVGVAYGAKVSDLYFVSGIRVLDGPMTDSLEAAAFTKYFQVNDIYSCRYAAMQYGINFGRNGYGSIYVVASGNGGRYGDNCNYDGYANSIFTVTIVTEEAIAGYDLFIMEYVQLAVTITHPNRGMLEISLKCPSGTRSLIGATRSHDNSSAGFSDWTFSTVRCWGESPVGVWGITIKDIDTNMNNYNGYLKSWKLKIYGTPMTPEQFQQRMRLINRAMSGEFLNDSHTPPCAPPPVIAKPDEPMSQRTLKC</sequence>
<dbReference type="InterPro" id="IPR002884">
    <property type="entry name" value="P_dom"/>
</dbReference>
<comment type="caution">
    <text evidence="5">Lacks conserved residue(s) required for the propagation of feature annotation.</text>
</comment>
<name>A0ABQ9FGD4_TEGGR</name>
<keyword evidence="2 7" id="KW-0732">Signal</keyword>
<keyword evidence="3" id="KW-0378">Hydrolase</keyword>
<dbReference type="PROSITE" id="PS51829">
    <property type="entry name" value="P_HOMO_B"/>
    <property type="match status" value="1"/>
</dbReference>
<dbReference type="Gene3D" id="3.40.50.200">
    <property type="entry name" value="Peptidase S8/S53 domain"/>
    <property type="match status" value="1"/>
</dbReference>
<dbReference type="InterPro" id="IPR022398">
    <property type="entry name" value="Peptidase_S8_His-AS"/>
</dbReference>
<evidence type="ECO:0000313" key="9">
    <source>
        <dbReference type="EMBL" id="KAJ8316374.1"/>
    </source>
</evidence>
<dbReference type="InterPro" id="IPR015500">
    <property type="entry name" value="Peptidase_S8_subtilisin-rel"/>
</dbReference>
<evidence type="ECO:0000256" key="6">
    <source>
        <dbReference type="SAM" id="MobiDB-lite"/>
    </source>
</evidence>
<feature type="domain" description="P/Homo B" evidence="8">
    <location>
        <begin position="356"/>
        <end position="498"/>
    </location>
</feature>
<dbReference type="InterPro" id="IPR008979">
    <property type="entry name" value="Galactose-bd-like_sf"/>
</dbReference>
<evidence type="ECO:0000256" key="5">
    <source>
        <dbReference type="PROSITE-ProRule" id="PRU01240"/>
    </source>
</evidence>
<dbReference type="Pfam" id="PF01483">
    <property type="entry name" value="P_proprotein"/>
    <property type="match status" value="1"/>
</dbReference>
<gene>
    <name evidence="9" type="ORF">KUTeg_006388</name>
</gene>
<keyword evidence="1" id="KW-0645">Protease</keyword>
<evidence type="ECO:0000256" key="4">
    <source>
        <dbReference type="ARBA" id="ARBA00022825"/>
    </source>
</evidence>
<dbReference type="InterPro" id="IPR034182">
    <property type="entry name" value="Kexin/furin"/>
</dbReference>
<dbReference type="Proteomes" id="UP001217089">
    <property type="component" value="Unassembled WGS sequence"/>
</dbReference>
<dbReference type="InterPro" id="IPR036852">
    <property type="entry name" value="Peptidase_S8/S53_dom_sf"/>
</dbReference>
<dbReference type="CDD" id="cd04059">
    <property type="entry name" value="Peptidases_S8_Protein_convertases_Kexins_Furin-like"/>
    <property type="match status" value="1"/>
</dbReference>
<dbReference type="PANTHER" id="PTHR42884:SF28">
    <property type="entry name" value="PROPROTEIN CONVERTASE SUBTILISIN_KEXIN TYPE 7"/>
    <property type="match status" value="1"/>
</dbReference>
<comment type="similarity">
    <text evidence="5">Belongs to the peptidase S8 family.</text>
</comment>
<dbReference type="SUPFAM" id="SSF49785">
    <property type="entry name" value="Galactose-binding domain-like"/>
    <property type="match status" value="1"/>
</dbReference>
<keyword evidence="10" id="KW-1185">Reference proteome</keyword>
<evidence type="ECO:0000256" key="3">
    <source>
        <dbReference type="ARBA" id="ARBA00022801"/>
    </source>
</evidence>
<protein>
    <recommendedName>
        <fullName evidence="8">P/Homo B domain-containing protein</fullName>
    </recommendedName>
</protein>
<feature type="region of interest" description="Disordered" evidence="6">
    <location>
        <begin position="525"/>
        <end position="546"/>
    </location>
</feature>
<dbReference type="EMBL" id="JARBDR010000328">
    <property type="protein sequence ID" value="KAJ8316374.1"/>
    <property type="molecule type" value="Genomic_DNA"/>
</dbReference>
<evidence type="ECO:0000259" key="8">
    <source>
        <dbReference type="PROSITE" id="PS51829"/>
    </source>
</evidence>